<comment type="caution">
    <text evidence="2">The sequence shown here is derived from an EMBL/GenBank/DDBJ whole genome shotgun (WGS) entry which is preliminary data.</text>
</comment>
<keyword evidence="1" id="KW-0446">Lipid-binding</keyword>
<dbReference type="InterPro" id="IPR003797">
    <property type="entry name" value="DegV"/>
</dbReference>
<dbReference type="EMBL" id="WMHZ01000001">
    <property type="protein sequence ID" value="NDO76889.1"/>
    <property type="molecule type" value="Genomic_DNA"/>
</dbReference>
<dbReference type="Gene3D" id="3.30.1180.10">
    <property type="match status" value="1"/>
</dbReference>
<reference evidence="2 3" key="1">
    <citation type="submission" date="2019-11" db="EMBL/GenBank/DDBJ databases">
        <title>Draft genome sequence of Kocuria indica DP-K7, a methyl red degrading Actinobacterium.</title>
        <authorList>
            <person name="Kumaran S."/>
            <person name="Tischler D."/>
            <person name="Ngo A.C.R."/>
            <person name="Schultes F."/>
        </authorList>
    </citation>
    <scope>NUCLEOTIDE SEQUENCE [LARGE SCALE GENOMIC DNA]</scope>
    <source>
        <strain evidence="2 3">DP-K7</strain>
    </source>
</reference>
<organism evidence="2 3">
    <name type="scientific">Kocuria marina subsp. indica</name>
    <dbReference type="NCBI Taxonomy" id="1049583"/>
    <lineage>
        <taxon>Bacteria</taxon>
        <taxon>Bacillati</taxon>
        <taxon>Actinomycetota</taxon>
        <taxon>Actinomycetes</taxon>
        <taxon>Micrococcales</taxon>
        <taxon>Micrococcaceae</taxon>
        <taxon>Kocuria</taxon>
    </lineage>
</organism>
<gene>
    <name evidence="2" type="ORF">GKZ75_01205</name>
</gene>
<dbReference type="Proteomes" id="UP000471026">
    <property type="component" value="Unassembled WGS sequence"/>
</dbReference>
<accession>A0A6N9QUV7</accession>
<dbReference type="GO" id="GO:0008289">
    <property type="term" value="F:lipid binding"/>
    <property type="evidence" value="ECO:0007669"/>
    <property type="project" value="UniProtKB-KW"/>
</dbReference>
<proteinExistence type="predicted"/>
<dbReference type="InterPro" id="IPR050270">
    <property type="entry name" value="DegV_domain_contain"/>
</dbReference>
<protein>
    <submittedName>
        <fullName evidence="2">DegV family EDD domain-containing protein</fullName>
    </submittedName>
</protein>
<dbReference type="NCBIfam" id="TIGR00762">
    <property type="entry name" value="DegV"/>
    <property type="match status" value="1"/>
</dbReference>
<evidence type="ECO:0000313" key="3">
    <source>
        <dbReference type="Proteomes" id="UP000471026"/>
    </source>
</evidence>
<dbReference type="Pfam" id="PF02645">
    <property type="entry name" value="DegV"/>
    <property type="match status" value="1"/>
</dbReference>
<evidence type="ECO:0000313" key="2">
    <source>
        <dbReference type="EMBL" id="NDO76889.1"/>
    </source>
</evidence>
<name>A0A6N9QUV7_9MICC</name>
<sequence>MVTDSAAALPDAWLRAFEAGPGFALVDMPVLISGQLYTADESDTLSSLVVALAEGKPVTTSRPAPGQLRAAYRRFEDEGYDAIVSVHLSGELSGTVGAARIARQDIGIPVRIVDTASAGLGQGLGVRAALRAAASGAGIDRVAAAARDTAARAQVLIQVRSLETLRRGGRVNPTTAMVGSMFQLKPLLSMAEGKIVTVERPVSLPRAKARFMVLAGEALAHAETDRPVLCIHHVADPHGAREIGEVLMDRYRPDAELVISDLPPVLSAHVGLGTKAAVIEGPTTRPVWHGGRAAQPQS</sequence>
<evidence type="ECO:0000256" key="1">
    <source>
        <dbReference type="ARBA" id="ARBA00023121"/>
    </source>
</evidence>
<dbReference type="PANTHER" id="PTHR33434:SF2">
    <property type="entry name" value="FATTY ACID-BINDING PROTEIN TM_1468"/>
    <property type="match status" value="1"/>
</dbReference>
<dbReference type="PANTHER" id="PTHR33434">
    <property type="entry name" value="DEGV DOMAIN-CONTAINING PROTEIN DR_1986-RELATED"/>
    <property type="match status" value="1"/>
</dbReference>
<dbReference type="AlphaFoldDB" id="A0A6N9QUV7"/>
<dbReference type="SUPFAM" id="SSF82549">
    <property type="entry name" value="DAK1/DegV-like"/>
    <property type="match status" value="1"/>
</dbReference>
<dbReference type="PROSITE" id="PS51482">
    <property type="entry name" value="DEGV"/>
    <property type="match status" value="1"/>
</dbReference>
<dbReference type="Gene3D" id="3.40.50.10170">
    <property type="match status" value="1"/>
</dbReference>
<dbReference type="InterPro" id="IPR043168">
    <property type="entry name" value="DegV_C"/>
</dbReference>